<dbReference type="PATRIC" id="fig|408015.6.peg.5026"/>
<reference evidence="2" key="1">
    <citation type="submission" date="2019-08" db="EMBL/GenBank/DDBJ databases">
        <title>Complete genome sequence of a mangrove-derived Streptomyces xiamenensis.</title>
        <authorList>
            <person name="Xu J."/>
        </authorList>
    </citation>
    <scope>NUCLEOTIDE SEQUENCE</scope>
    <source>
        <strain evidence="2">318</strain>
    </source>
</reference>
<feature type="compositionally biased region" description="Acidic residues" evidence="1">
    <location>
        <begin position="108"/>
        <end position="120"/>
    </location>
</feature>
<dbReference type="EMBL" id="CP009922">
    <property type="protein sequence ID" value="AKG46347.1"/>
    <property type="molecule type" value="Genomic_DNA"/>
</dbReference>
<proteinExistence type="predicted"/>
<dbReference type="AlphaFoldDB" id="A0A0F7G102"/>
<evidence type="ECO:0000313" key="3">
    <source>
        <dbReference type="Proteomes" id="UP000034034"/>
    </source>
</evidence>
<gene>
    <name evidence="2" type="ORF">SXIM_49630</name>
</gene>
<keyword evidence="3" id="KW-1185">Reference proteome</keyword>
<evidence type="ECO:0000256" key="1">
    <source>
        <dbReference type="SAM" id="MobiDB-lite"/>
    </source>
</evidence>
<dbReference type="Proteomes" id="UP000034034">
    <property type="component" value="Chromosome"/>
</dbReference>
<evidence type="ECO:0000313" key="2">
    <source>
        <dbReference type="EMBL" id="AKG46347.1"/>
    </source>
</evidence>
<organism evidence="2 3">
    <name type="scientific">Streptomyces xiamenensis</name>
    <dbReference type="NCBI Taxonomy" id="408015"/>
    <lineage>
        <taxon>Bacteria</taxon>
        <taxon>Bacillati</taxon>
        <taxon>Actinomycetota</taxon>
        <taxon>Actinomycetes</taxon>
        <taxon>Kitasatosporales</taxon>
        <taxon>Streptomycetaceae</taxon>
        <taxon>Streptomyces</taxon>
    </lineage>
</organism>
<name>A0A0F7G102_9ACTN</name>
<dbReference type="STRING" id="408015.SXIM_49630"/>
<feature type="region of interest" description="Disordered" evidence="1">
    <location>
        <begin position="98"/>
        <end position="176"/>
    </location>
</feature>
<protein>
    <submittedName>
        <fullName evidence="2">Histone protein</fullName>
    </submittedName>
</protein>
<dbReference type="RefSeq" id="WP_053116293.1">
    <property type="nucleotide sequence ID" value="NZ_CP009922.3"/>
</dbReference>
<accession>A0A0F7G102</accession>
<dbReference type="HOGENOM" id="CLU_078525_3_0_11"/>
<dbReference type="KEGG" id="sxi:SXIM_49630"/>
<sequence>MDNSKAALAAGIAGGYVLGRTRKAKVAFAIATYVIGRRFPLTPRHLAEEGGRRLREHPRFGALSDQVRGDLLESGRSAVMAAATARIDALSEALRRGAQALEGVSAEQEQEQEPEQEEPEPERKPKPKAKSGAGSGPKAKPSSKPKPKAKAGTGKKAPDKKRSPSKSSRSRASEAS</sequence>
<feature type="compositionally biased region" description="Low complexity" evidence="1">
    <location>
        <begin position="130"/>
        <end position="140"/>
    </location>
</feature>